<keyword evidence="3" id="KW-1185">Reference proteome</keyword>
<dbReference type="InterPro" id="IPR055009">
    <property type="entry name" value="MrpR_N_CB"/>
</dbReference>
<evidence type="ECO:0000313" key="2">
    <source>
        <dbReference type="EMBL" id="MCB7389261.1"/>
    </source>
</evidence>
<dbReference type="Proteomes" id="UP001299546">
    <property type="component" value="Unassembled WGS sequence"/>
</dbReference>
<dbReference type="InterPro" id="IPR011010">
    <property type="entry name" value="DNA_brk_join_enz"/>
</dbReference>
<accession>A0ABS8DLJ1</accession>
<proteinExistence type="predicted"/>
<feature type="domain" description="MrpR N-terminal core-binding" evidence="1">
    <location>
        <begin position="1"/>
        <end position="73"/>
    </location>
</feature>
<comment type="caution">
    <text evidence="2">The sequence shown here is derived from an EMBL/GenBank/DDBJ whole genome shotgun (WGS) entry which is preliminary data.</text>
</comment>
<name>A0ABS8DLJ1_9FIRM</name>
<protein>
    <recommendedName>
        <fullName evidence="1">MrpR N-terminal core-binding domain-containing protein</fullName>
    </recommendedName>
</protein>
<gene>
    <name evidence="2" type="ORF">LIZ65_18420</name>
</gene>
<dbReference type="SUPFAM" id="SSF56349">
    <property type="entry name" value="DNA breaking-rejoining enzymes"/>
    <property type="match status" value="1"/>
</dbReference>
<dbReference type="RefSeq" id="WP_066735843.1">
    <property type="nucleotide sequence ID" value="NZ_JAJCIQ010000020.1"/>
</dbReference>
<dbReference type="Pfam" id="PF22822">
    <property type="entry name" value="MrpR_N_CB"/>
    <property type="match status" value="1"/>
</dbReference>
<evidence type="ECO:0000313" key="3">
    <source>
        <dbReference type="Proteomes" id="UP001299546"/>
    </source>
</evidence>
<reference evidence="2 3" key="1">
    <citation type="submission" date="2021-10" db="EMBL/GenBank/DDBJ databases">
        <title>Collection of gut derived symbiotic bacterial strains cultured from healthy donors.</title>
        <authorList>
            <person name="Lin H."/>
            <person name="Littmann E."/>
            <person name="Kohout C."/>
            <person name="Pamer E.G."/>
        </authorList>
    </citation>
    <scope>NUCLEOTIDE SEQUENCE [LARGE SCALE GENOMIC DNA]</scope>
    <source>
        <strain evidence="2 3">DFI.1.165</strain>
    </source>
</reference>
<dbReference type="EMBL" id="JAJCIS010000021">
    <property type="protein sequence ID" value="MCB7389261.1"/>
    <property type="molecule type" value="Genomic_DNA"/>
</dbReference>
<sequence>MYNESQKEEFIRYAQNDYWKYVFEAAADYEAEKRKDLARMDTEELLAYLLTFNSFSSAKTTRSRITKYIDWCVIKGYAPFNWIAPAVISNDFLQEVFYRSKTEFYISREMYEEYVETLKKSTYGVYITSFFVGIYEGLDYAELAGLRLQDIDRKNRTVKIGGRKQKVSSQFIQLLLAAHKVTEVESRSRTFRYRYALYPDSIWKSRKEKVSSSSMVRQFRCLLDEAKEILDEERLTKTIIRNSGYFNKIYYELLEDGIDVKELKFDRNKEGFEDNRKYDKYFRDSVLDKMDMRQFIRSFQSYLEQVS</sequence>
<evidence type="ECO:0000259" key="1">
    <source>
        <dbReference type="Pfam" id="PF22822"/>
    </source>
</evidence>
<organism evidence="2 3">
    <name type="scientific">Bariatricus massiliensis</name>
    <dbReference type="NCBI Taxonomy" id="1745713"/>
    <lineage>
        <taxon>Bacteria</taxon>
        <taxon>Bacillati</taxon>
        <taxon>Bacillota</taxon>
        <taxon>Clostridia</taxon>
        <taxon>Lachnospirales</taxon>
        <taxon>Lachnospiraceae</taxon>
        <taxon>Bariatricus</taxon>
    </lineage>
</organism>